<reference evidence="2 3" key="1">
    <citation type="submission" date="2021-12" db="EMBL/GenBank/DDBJ databases">
        <title>Genome sequencing of bacteria with rrn-lacking chromosome and rrn-plasmid.</title>
        <authorList>
            <person name="Anda M."/>
            <person name="Iwasaki W."/>
        </authorList>
    </citation>
    <scope>NUCLEOTIDE SEQUENCE [LARGE SCALE GENOMIC DNA]</scope>
    <source>
        <strain evidence="2 3">NBRC 101262</strain>
        <plasmid evidence="2 3">pPP3</plasmid>
    </source>
</reference>
<dbReference type="Proteomes" id="UP001354989">
    <property type="component" value="Plasmid pPP3"/>
</dbReference>
<dbReference type="RefSeq" id="WP_338399069.1">
    <property type="nucleotide sequence ID" value="NZ_AP025295.1"/>
</dbReference>
<evidence type="ECO:0000313" key="2">
    <source>
        <dbReference type="EMBL" id="BDD01657.1"/>
    </source>
</evidence>
<proteinExistence type="predicted"/>
<keyword evidence="2" id="KW-0614">Plasmid</keyword>
<sequence length="235" mass="25645">MKNRIAFLSLALAFIISSCSVVQSLSSGEVDKALSQMLDLGTEHAVAALGVKNGYLLDEDAKIPLPAEARAVLENDAVKAVIGKYVDDIETGINRSAEAATDKAEALFKKAIREMSYQDAYAILLGSNGNEATEYLKRQAYDELKSEYHAPINEQLDKAILAGKSTNELYTLFASTYNAIPFIGGKLEADNLPDYVTEKALDGLFVKIEQREKKIRANPTKYGSDLLTQLLSTSK</sequence>
<protein>
    <recommendedName>
        <fullName evidence="4">DUF4197 domain-containing protein</fullName>
    </recommendedName>
</protein>
<dbReference type="PROSITE" id="PS51257">
    <property type="entry name" value="PROKAR_LIPOPROTEIN"/>
    <property type="match status" value="1"/>
</dbReference>
<geneLocation type="plasmid" evidence="2 3">
    <name>pPP3</name>
</geneLocation>
<gene>
    <name evidence="2" type="ORF">PEPS_39370</name>
</gene>
<name>A0ABM7VL16_9BACT</name>
<accession>A0ABM7VL16</accession>
<dbReference type="EMBL" id="AP025295">
    <property type="protein sequence ID" value="BDD01657.1"/>
    <property type="molecule type" value="Genomic_DNA"/>
</dbReference>
<keyword evidence="1" id="KW-0732">Signal</keyword>
<dbReference type="InterPro" id="IPR025245">
    <property type="entry name" value="DUF4197"/>
</dbReference>
<organism evidence="2 3">
    <name type="scientific">Persicobacter psychrovividus</name>
    <dbReference type="NCBI Taxonomy" id="387638"/>
    <lineage>
        <taxon>Bacteria</taxon>
        <taxon>Pseudomonadati</taxon>
        <taxon>Bacteroidota</taxon>
        <taxon>Cytophagia</taxon>
        <taxon>Cytophagales</taxon>
        <taxon>Persicobacteraceae</taxon>
        <taxon>Persicobacter</taxon>
    </lineage>
</organism>
<evidence type="ECO:0008006" key="4">
    <source>
        <dbReference type="Google" id="ProtNLM"/>
    </source>
</evidence>
<dbReference type="Pfam" id="PF13852">
    <property type="entry name" value="DUF4197"/>
    <property type="match status" value="1"/>
</dbReference>
<keyword evidence="3" id="KW-1185">Reference proteome</keyword>
<evidence type="ECO:0000313" key="3">
    <source>
        <dbReference type="Proteomes" id="UP001354989"/>
    </source>
</evidence>
<feature type="chain" id="PRO_5045746100" description="DUF4197 domain-containing protein" evidence="1">
    <location>
        <begin position="25"/>
        <end position="235"/>
    </location>
</feature>
<evidence type="ECO:0000256" key="1">
    <source>
        <dbReference type="SAM" id="SignalP"/>
    </source>
</evidence>
<feature type="signal peptide" evidence="1">
    <location>
        <begin position="1"/>
        <end position="24"/>
    </location>
</feature>